<proteinExistence type="predicted"/>
<dbReference type="AlphaFoldDB" id="A0A200PUZ7"/>
<keyword evidence="1" id="KW-0732">Signal</keyword>
<dbReference type="InParanoid" id="A0A200PUZ7"/>
<sequence length="203" mass="22607">MAHHLIFILSSLVLTTLVALQETHAVQYEVTNDAAGTPGGTRFENEIGVEYSRRTLESASAFIWQIFGQFTEADRRNVPIVKMFVRTLDGVAYASNGEIHVSANYIAGYSGDVIREITGALYHEATHVWQWNGNGNAPGGGNRWDEGYDVTAQFLDYCNSLRDGFVAELNNKMSTGYSNNFFVELLGKTVDQLWSEYKANYGN</sequence>
<comment type="caution">
    <text evidence="2">The sequence shown here is derived from an EMBL/GenBank/DDBJ whole genome shotgun (WGS) entry which is preliminary data.</text>
</comment>
<dbReference type="STRING" id="56857.A0A200PUZ7"/>
<dbReference type="OMA" id="THVWQWK"/>
<feature type="signal peptide" evidence="1">
    <location>
        <begin position="1"/>
        <end position="25"/>
    </location>
</feature>
<reference evidence="2 3" key="1">
    <citation type="journal article" date="2017" name="Mol. Plant">
        <title>The Genome of Medicinal Plant Macleaya cordata Provides New Insights into Benzylisoquinoline Alkaloids Metabolism.</title>
        <authorList>
            <person name="Liu X."/>
            <person name="Liu Y."/>
            <person name="Huang P."/>
            <person name="Ma Y."/>
            <person name="Qing Z."/>
            <person name="Tang Q."/>
            <person name="Cao H."/>
            <person name="Cheng P."/>
            <person name="Zheng Y."/>
            <person name="Yuan Z."/>
            <person name="Zhou Y."/>
            <person name="Liu J."/>
            <person name="Tang Z."/>
            <person name="Zhuo Y."/>
            <person name="Zhang Y."/>
            <person name="Yu L."/>
            <person name="Huang J."/>
            <person name="Yang P."/>
            <person name="Peng Q."/>
            <person name="Zhang J."/>
            <person name="Jiang W."/>
            <person name="Zhang Z."/>
            <person name="Lin K."/>
            <person name="Ro D.K."/>
            <person name="Chen X."/>
            <person name="Xiong X."/>
            <person name="Shang Y."/>
            <person name="Huang S."/>
            <person name="Zeng J."/>
        </authorList>
    </citation>
    <scope>NUCLEOTIDE SEQUENCE [LARGE SCALE GENOMIC DNA]</scope>
    <source>
        <strain evidence="3">cv. BLH2017</strain>
        <tissue evidence="2">Root</tissue>
    </source>
</reference>
<evidence type="ECO:0000313" key="2">
    <source>
        <dbReference type="EMBL" id="OVA02043.1"/>
    </source>
</evidence>
<name>A0A200PUZ7_MACCD</name>
<evidence type="ECO:0000256" key="1">
    <source>
        <dbReference type="SAM" id="SignalP"/>
    </source>
</evidence>
<gene>
    <name evidence="2" type="ORF">BVC80_8963g12</name>
</gene>
<dbReference type="OrthoDB" id="891726at2759"/>
<dbReference type="Pfam" id="PF04450">
    <property type="entry name" value="BSP"/>
    <property type="match status" value="1"/>
</dbReference>
<feature type="chain" id="PRO_5012984566" evidence="1">
    <location>
        <begin position="26"/>
        <end position="203"/>
    </location>
</feature>
<dbReference type="PANTHER" id="PTHR33321">
    <property type="match status" value="1"/>
</dbReference>
<dbReference type="InterPro" id="IPR007541">
    <property type="entry name" value="Uncharacterised_BSP"/>
</dbReference>
<protein>
    <submittedName>
        <fullName evidence="2">Uncharacterized protein family</fullName>
    </submittedName>
</protein>
<dbReference type="EMBL" id="MVGT01003998">
    <property type="protein sequence ID" value="OVA02043.1"/>
    <property type="molecule type" value="Genomic_DNA"/>
</dbReference>
<accession>A0A200PUZ7</accession>
<evidence type="ECO:0000313" key="3">
    <source>
        <dbReference type="Proteomes" id="UP000195402"/>
    </source>
</evidence>
<dbReference type="FunCoup" id="A0A200PUZ7">
    <property type="interactions" value="19"/>
</dbReference>
<organism evidence="2 3">
    <name type="scientific">Macleaya cordata</name>
    <name type="common">Five-seeded plume-poppy</name>
    <name type="synonym">Bocconia cordata</name>
    <dbReference type="NCBI Taxonomy" id="56857"/>
    <lineage>
        <taxon>Eukaryota</taxon>
        <taxon>Viridiplantae</taxon>
        <taxon>Streptophyta</taxon>
        <taxon>Embryophyta</taxon>
        <taxon>Tracheophyta</taxon>
        <taxon>Spermatophyta</taxon>
        <taxon>Magnoliopsida</taxon>
        <taxon>Ranunculales</taxon>
        <taxon>Papaveraceae</taxon>
        <taxon>Papaveroideae</taxon>
        <taxon>Macleaya</taxon>
    </lineage>
</organism>
<dbReference type="Proteomes" id="UP000195402">
    <property type="component" value="Unassembled WGS sequence"/>
</dbReference>
<dbReference type="PANTHER" id="PTHR33321:SF12">
    <property type="entry name" value="PLANT BASIC SECRETORY PROTEIN (BSP) FAMILY PROTEIN"/>
    <property type="match status" value="1"/>
</dbReference>
<keyword evidence="3" id="KW-1185">Reference proteome</keyword>